<dbReference type="InterPro" id="IPR035965">
    <property type="entry name" value="PAS-like_dom_sf"/>
</dbReference>
<keyword evidence="3 7" id="KW-0597">Phosphoprotein</keyword>
<dbReference type="InterPro" id="IPR036890">
    <property type="entry name" value="HATPase_C_sf"/>
</dbReference>
<evidence type="ECO:0000256" key="3">
    <source>
        <dbReference type="ARBA" id="ARBA00022553"/>
    </source>
</evidence>
<dbReference type="InterPro" id="IPR029016">
    <property type="entry name" value="GAF-like_dom_sf"/>
</dbReference>
<dbReference type="InterPro" id="IPR004358">
    <property type="entry name" value="Sig_transdc_His_kin-like_C"/>
</dbReference>
<evidence type="ECO:0000256" key="7">
    <source>
        <dbReference type="PROSITE-ProRule" id="PRU00169"/>
    </source>
</evidence>
<dbReference type="PANTHER" id="PTHR43711:SF1">
    <property type="entry name" value="HISTIDINE KINASE 1"/>
    <property type="match status" value="1"/>
</dbReference>
<evidence type="ECO:0000259" key="8">
    <source>
        <dbReference type="PROSITE" id="PS50109"/>
    </source>
</evidence>
<dbReference type="GO" id="GO:0000160">
    <property type="term" value="P:phosphorelay signal transduction system"/>
    <property type="evidence" value="ECO:0007669"/>
    <property type="project" value="UniProtKB-KW"/>
</dbReference>
<dbReference type="Gene3D" id="1.10.287.130">
    <property type="match status" value="1"/>
</dbReference>
<evidence type="ECO:0000259" key="10">
    <source>
        <dbReference type="PROSITE" id="PS50112"/>
    </source>
</evidence>
<dbReference type="EC" id="2.7.13.3" evidence="2"/>
<keyword evidence="4" id="KW-0808">Transferase</keyword>
<evidence type="ECO:0000313" key="13">
    <source>
        <dbReference type="Proteomes" id="UP001597139"/>
    </source>
</evidence>
<dbReference type="InterPro" id="IPR000700">
    <property type="entry name" value="PAS-assoc_C"/>
</dbReference>
<feature type="modified residue" description="4-aspartylphosphate" evidence="7">
    <location>
        <position position="60"/>
    </location>
</feature>
<dbReference type="InterPro" id="IPR036097">
    <property type="entry name" value="HisK_dim/P_sf"/>
</dbReference>
<dbReference type="CDD" id="cd00156">
    <property type="entry name" value="REC"/>
    <property type="match status" value="1"/>
</dbReference>
<dbReference type="Pfam" id="PF13426">
    <property type="entry name" value="PAS_9"/>
    <property type="match status" value="1"/>
</dbReference>
<dbReference type="SUPFAM" id="SSF52172">
    <property type="entry name" value="CheY-like"/>
    <property type="match status" value="1"/>
</dbReference>
<dbReference type="InterPro" id="IPR005467">
    <property type="entry name" value="His_kinase_dom"/>
</dbReference>
<evidence type="ECO:0000256" key="2">
    <source>
        <dbReference type="ARBA" id="ARBA00012438"/>
    </source>
</evidence>
<dbReference type="AlphaFoldDB" id="A0ABD6BQN4"/>
<dbReference type="SUPFAM" id="SSF55781">
    <property type="entry name" value="GAF domain-like"/>
    <property type="match status" value="1"/>
</dbReference>
<dbReference type="Gene3D" id="3.40.50.2300">
    <property type="match status" value="1"/>
</dbReference>
<dbReference type="Proteomes" id="UP001597139">
    <property type="component" value="Unassembled WGS sequence"/>
</dbReference>
<dbReference type="GO" id="GO:0004673">
    <property type="term" value="F:protein histidine kinase activity"/>
    <property type="evidence" value="ECO:0007669"/>
    <property type="project" value="UniProtKB-EC"/>
</dbReference>
<dbReference type="InterPro" id="IPR013656">
    <property type="entry name" value="PAS_4"/>
</dbReference>
<dbReference type="SMART" id="SM00387">
    <property type="entry name" value="HATPase_c"/>
    <property type="match status" value="1"/>
</dbReference>
<evidence type="ECO:0000259" key="9">
    <source>
        <dbReference type="PROSITE" id="PS50110"/>
    </source>
</evidence>
<comment type="caution">
    <text evidence="12">The sequence shown here is derived from an EMBL/GenBank/DDBJ whole genome shotgun (WGS) entry which is preliminary data.</text>
</comment>
<dbReference type="Pfam" id="PF00512">
    <property type="entry name" value="HisKA"/>
    <property type="match status" value="1"/>
</dbReference>
<sequence length="734" mass="79651">MHEPDGVSIRVLHAEDDASFRELVADLLGSASDVEVVSEATPEDALARFEAEQFDCVVSDYDAETPGAFRPLIEATEGGPPCVLLTGKERERIDATASGAVDDYVRKGASERFGALAERVRTHGERYRSAERYRALFADGAGAMVVHDAETGEVIDANPPYAELLGYDREEATEMELSELILGEEPYTVERAMARIDAAANGETQRFEWVNVTAEGERVPVEVTLRRMEVAGAGRVLATVRDISERKRREAALERHKRHLEQLHTAATRLLGAEGCEAVYDGVLEAAESVFDPAFCAVVSREDDRLVPVAVGGREADEPGETLPTTERPEWDAVETGETQTYETDAGSVLCVPLGGHGVLCLRGYAPTTEHARELAETLGSHAAVALDRAEREAQLRERSQRRDSLAAAFPDYVFFLDADGVYQEVWVSPHHEERGGKPPSELEGTQVCDRISDAAAATLTDAIGEALSTGETQEVEYAVEVNAREIWFEAHVAPFPVADASEVVVVARDITTQRQYERRLEAQNERLDEFASMVSHDLRNPLNVVQGRLELIESVADDPDAVREHVAAAGSATGRMNDLIEDLLTVARTDERSLTVAPVGLQTAAERAWSSVSEPEASLEADTDARVRADSGELIRLLENLFRNAVEHVGRDVSVTVEALEDGFAVEDDGSGIPATRHDLVFESGYSTAETGTGYGLDIVERVAEAHGWSVALGDGDAGARFEVTGVESADAE</sequence>
<dbReference type="SUPFAM" id="SSF55785">
    <property type="entry name" value="PYP-like sensor domain (PAS domain)"/>
    <property type="match status" value="2"/>
</dbReference>
<feature type="domain" description="PAC" evidence="11">
    <location>
        <begin position="205"/>
        <end position="255"/>
    </location>
</feature>
<evidence type="ECO:0000256" key="5">
    <source>
        <dbReference type="ARBA" id="ARBA00022777"/>
    </source>
</evidence>
<evidence type="ECO:0000256" key="1">
    <source>
        <dbReference type="ARBA" id="ARBA00000085"/>
    </source>
</evidence>
<dbReference type="PROSITE" id="PS50112">
    <property type="entry name" value="PAS"/>
    <property type="match status" value="1"/>
</dbReference>
<dbReference type="PRINTS" id="PR00344">
    <property type="entry name" value="BCTRLSENSOR"/>
</dbReference>
<feature type="domain" description="Histidine kinase" evidence="8">
    <location>
        <begin position="534"/>
        <end position="726"/>
    </location>
</feature>
<dbReference type="CDD" id="cd00082">
    <property type="entry name" value="HisKA"/>
    <property type="match status" value="1"/>
</dbReference>
<comment type="catalytic activity">
    <reaction evidence="1">
        <text>ATP + protein L-histidine = ADP + protein N-phospho-L-histidine.</text>
        <dbReference type="EC" id="2.7.13.3"/>
    </reaction>
</comment>
<dbReference type="InterPro" id="IPR001789">
    <property type="entry name" value="Sig_transdc_resp-reg_receiver"/>
</dbReference>
<dbReference type="CDD" id="cd00130">
    <property type="entry name" value="PAS"/>
    <property type="match status" value="1"/>
</dbReference>
<dbReference type="Gene3D" id="3.30.450.40">
    <property type="match status" value="1"/>
</dbReference>
<feature type="domain" description="Response regulatory" evidence="9">
    <location>
        <begin position="10"/>
        <end position="122"/>
    </location>
</feature>
<dbReference type="PANTHER" id="PTHR43711">
    <property type="entry name" value="TWO-COMPONENT HISTIDINE KINASE"/>
    <property type="match status" value="1"/>
</dbReference>
<dbReference type="NCBIfam" id="TIGR00229">
    <property type="entry name" value="sensory_box"/>
    <property type="match status" value="2"/>
</dbReference>
<dbReference type="EMBL" id="JBHUCZ010000002">
    <property type="protein sequence ID" value="MFD1566867.1"/>
    <property type="molecule type" value="Genomic_DNA"/>
</dbReference>
<dbReference type="SMART" id="SM00448">
    <property type="entry name" value="REC"/>
    <property type="match status" value="1"/>
</dbReference>
<dbReference type="Gene3D" id="3.30.450.20">
    <property type="entry name" value="PAS domain"/>
    <property type="match status" value="2"/>
</dbReference>
<evidence type="ECO:0000259" key="11">
    <source>
        <dbReference type="PROSITE" id="PS50113"/>
    </source>
</evidence>
<dbReference type="Pfam" id="PF02518">
    <property type="entry name" value="HATPase_c"/>
    <property type="match status" value="1"/>
</dbReference>
<dbReference type="SUPFAM" id="SSF47384">
    <property type="entry name" value="Homodimeric domain of signal transducing histidine kinase"/>
    <property type="match status" value="1"/>
</dbReference>
<evidence type="ECO:0000313" key="12">
    <source>
        <dbReference type="EMBL" id="MFD1566867.1"/>
    </source>
</evidence>
<dbReference type="SMART" id="SM00091">
    <property type="entry name" value="PAS"/>
    <property type="match status" value="2"/>
</dbReference>
<evidence type="ECO:0000256" key="4">
    <source>
        <dbReference type="ARBA" id="ARBA00022679"/>
    </source>
</evidence>
<proteinExistence type="predicted"/>
<feature type="domain" description="PAS" evidence="10">
    <location>
        <begin position="129"/>
        <end position="203"/>
    </location>
</feature>
<dbReference type="PROSITE" id="PS50109">
    <property type="entry name" value="HIS_KIN"/>
    <property type="match status" value="1"/>
</dbReference>
<reference evidence="12 13" key="1">
    <citation type="journal article" date="2019" name="Int. J. Syst. Evol. Microbiol.">
        <title>The Global Catalogue of Microorganisms (GCM) 10K type strain sequencing project: providing services to taxonomists for standard genome sequencing and annotation.</title>
        <authorList>
            <consortium name="The Broad Institute Genomics Platform"/>
            <consortium name="The Broad Institute Genome Sequencing Center for Infectious Disease"/>
            <person name="Wu L."/>
            <person name="Ma J."/>
        </authorList>
    </citation>
    <scope>NUCLEOTIDE SEQUENCE [LARGE SCALE GENOMIC DNA]</scope>
    <source>
        <strain evidence="12 13">CGMCC 1.12859</strain>
    </source>
</reference>
<dbReference type="InterPro" id="IPR050736">
    <property type="entry name" value="Sensor_HK_Regulatory"/>
</dbReference>
<keyword evidence="6" id="KW-0902">Two-component regulatory system</keyword>
<evidence type="ECO:0000256" key="6">
    <source>
        <dbReference type="ARBA" id="ARBA00023012"/>
    </source>
</evidence>
<dbReference type="CDD" id="cd00075">
    <property type="entry name" value="HATPase"/>
    <property type="match status" value="1"/>
</dbReference>
<dbReference type="Pfam" id="PF08448">
    <property type="entry name" value="PAS_4"/>
    <property type="match status" value="1"/>
</dbReference>
<keyword evidence="13" id="KW-1185">Reference proteome</keyword>
<organism evidence="12 13">
    <name type="scientific">Halolamina litorea</name>
    <dbReference type="NCBI Taxonomy" id="1515593"/>
    <lineage>
        <taxon>Archaea</taxon>
        <taxon>Methanobacteriati</taxon>
        <taxon>Methanobacteriota</taxon>
        <taxon>Stenosarchaea group</taxon>
        <taxon>Halobacteria</taxon>
        <taxon>Halobacteriales</taxon>
        <taxon>Haloferacaceae</taxon>
    </lineage>
</organism>
<dbReference type="SUPFAM" id="SSF55874">
    <property type="entry name" value="ATPase domain of HSP90 chaperone/DNA topoisomerase II/histidine kinase"/>
    <property type="match status" value="1"/>
</dbReference>
<dbReference type="RefSeq" id="WP_267646685.1">
    <property type="nucleotide sequence ID" value="NZ_JANHGR010000001.1"/>
</dbReference>
<dbReference type="Gene3D" id="3.30.565.10">
    <property type="entry name" value="Histidine kinase-like ATPase, C-terminal domain"/>
    <property type="match status" value="1"/>
</dbReference>
<dbReference type="SMART" id="SM00388">
    <property type="entry name" value="HisKA"/>
    <property type="match status" value="1"/>
</dbReference>
<gene>
    <name evidence="12" type="ORF">ACFSAU_05120</name>
</gene>
<dbReference type="InterPro" id="IPR000014">
    <property type="entry name" value="PAS"/>
</dbReference>
<protein>
    <recommendedName>
        <fullName evidence="2">histidine kinase</fullName>
        <ecNumber evidence="2">2.7.13.3</ecNumber>
    </recommendedName>
</protein>
<keyword evidence="5" id="KW-0418">Kinase</keyword>
<name>A0ABD6BQN4_9EURY</name>
<accession>A0ABD6BQN4</accession>
<dbReference type="PROSITE" id="PS50110">
    <property type="entry name" value="RESPONSE_REGULATORY"/>
    <property type="match status" value="1"/>
</dbReference>
<dbReference type="InterPro" id="IPR011006">
    <property type="entry name" value="CheY-like_superfamily"/>
</dbReference>
<dbReference type="PROSITE" id="PS50113">
    <property type="entry name" value="PAC"/>
    <property type="match status" value="1"/>
</dbReference>
<dbReference type="InterPro" id="IPR003661">
    <property type="entry name" value="HisK_dim/P_dom"/>
</dbReference>
<dbReference type="InterPro" id="IPR003594">
    <property type="entry name" value="HATPase_dom"/>
</dbReference>